<reference evidence="3" key="1">
    <citation type="journal article" date="2014" name="Genome Announc.">
        <title>Draft genome sequence of Rhodosporidium toruloides CECT1137, an oleaginous yeast of biotechnological interest.</title>
        <authorList>
            <person name="Morin N."/>
            <person name="Calcas X."/>
            <person name="Devillers H."/>
            <person name="Durrens P."/>
            <person name="Sherman D.J."/>
            <person name="Nicaud J.-M."/>
            <person name="Neuveglise C."/>
        </authorList>
    </citation>
    <scope>NUCLEOTIDE SEQUENCE</scope>
    <source>
        <strain evidence="3">CECT1137</strain>
    </source>
</reference>
<keyword evidence="2" id="KW-0812">Transmembrane</keyword>
<evidence type="ECO:0000313" key="3">
    <source>
        <dbReference type="EMBL" id="CDR49464.1"/>
    </source>
</evidence>
<proteinExistence type="predicted"/>
<evidence type="ECO:0000256" key="1">
    <source>
        <dbReference type="SAM" id="MobiDB-lite"/>
    </source>
</evidence>
<feature type="compositionally biased region" description="Basic and acidic residues" evidence="1">
    <location>
        <begin position="111"/>
        <end position="122"/>
    </location>
</feature>
<dbReference type="EMBL" id="LK052962">
    <property type="protein sequence ID" value="CDR49464.1"/>
    <property type="molecule type" value="Genomic_DNA"/>
</dbReference>
<dbReference type="OrthoDB" id="3352450at2759"/>
<accession>A0A061BNA4</accession>
<protein>
    <submittedName>
        <fullName evidence="3">RHTO0S27e00232g1_1</fullName>
    </submittedName>
</protein>
<feature type="region of interest" description="Disordered" evidence="1">
    <location>
        <begin position="93"/>
        <end position="122"/>
    </location>
</feature>
<gene>
    <name evidence="3" type="ORF">RHTO0S_27e00232g</name>
</gene>
<dbReference type="AlphaFoldDB" id="A0A061BNA4"/>
<evidence type="ECO:0000256" key="2">
    <source>
        <dbReference type="SAM" id="Phobius"/>
    </source>
</evidence>
<feature type="transmembrane region" description="Helical" evidence="2">
    <location>
        <begin position="52"/>
        <end position="72"/>
    </location>
</feature>
<organism evidence="3">
    <name type="scientific">Rhodotorula toruloides</name>
    <name type="common">Yeast</name>
    <name type="synonym">Rhodosporidium toruloides</name>
    <dbReference type="NCBI Taxonomy" id="5286"/>
    <lineage>
        <taxon>Eukaryota</taxon>
        <taxon>Fungi</taxon>
        <taxon>Dikarya</taxon>
        <taxon>Basidiomycota</taxon>
        <taxon>Pucciniomycotina</taxon>
        <taxon>Microbotryomycetes</taxon>
        <taxon>Sporidiobolales</taxon>
        <taxon>Sporidiobolaceae</taxon>
        <taxon>Rhodotorula</taxon>
    </lineage>
</organism>
<sequence length="122" mass="12944">MSAPKKPIDISLDALGEAKKRAGIDGVVAGTCAGFLSGFLSTKAFKMSRNTGLLSGLMAGSFVGYIFTVESLKLHVAKARTAQAELHRHLMGESADDMMRGERGVGGLEGLEDKYQTTRGDH</sequence>
<feature type="compositionally biased region" description="Basic and acidic residues" evidence="1">
    <location>
        <begin position="93"/>
        <end position="103"/>
    </location>
</feature>
<name>A0A061BNA4_RHOTO</name>
<keyword evidence="2" id="KW-1133">Transmembrane helix</keyword>
<keyword evidence="2" id="KW-0472">Membrane</keyword>